<dbReference type="InterPro" id="IPR017441">
    <property type="entry name" value="Protein_kinase_ATP_BS"/>
</dbReference>
<dbReference type="OrthoDB" id="1335080at2759"/>
<dbReference type="Proteomes" id="UP000722791">
    <property type="component" value="Unassembled WGS sequence"/>
</dbReference>
<protein>
    <recommendedName>
        <fullName evidence="7">Protein kinase domain-containing protein</fullName>
    </recommendedName>
</protein>
<evidence type="ECO:0000256" key="2">
    <source>
        <dbReference type="ARBA" id="ARBA00022741"/>
    </source>
</evidence>
<dbReference type="PROSITE" id="PS50011">
    <property type="entry name" value="PROTEIN_KINASE_DOM"/>
    <property type="match status" value="1"/>
</dbReference>
<dbReference type="GO" id="GO:0005737">
    <property type="term" value="C:cytoplasm"/>
    <property type="evidence" value="ECO:0007669"/>
    <property type="project" value="TreeGrafter"/>
</dbReference>
<dbReference type="SUPFAM" id="SSF56112">
    <property type="entry name" value="Protein kinase-like (PK-like)"/>
    <property type="match status" value="1"/>
</dbReference>
<evidence type="ECO:0000256" key="3">
    <source>
        <dbReference type="ARBA" id="ARBA00022777"/>
    </source>
</evidence>
<dbReference type="GO" id="GO:0005524">
    <property type="term" value="F:ATP binding"/>
    <property type="evidence" value="ECO:0007669"/>
    <property type="project" value="UniProtKB-UniRule"/>
</dbReference>
<reference evidence="8" key="1">
    <citation type="journal article" date="2021" name="Proc. Natl. Acad. Sci. U.S.A.">
        <title>Three genomes in the algal genus Volvox reveal the fate of a haploid sex-determining region after a transition to homothallism.</title>
        <authorList>
            <person name="Yamamoto K."/>
            <person name="Hamaji T."/>
            <person name="Kawai-Toyooka H."/>
            <person name="Matsuzaki R."/>
            <person name="Takahashi F."/>
            <person name="Nishimura Y."/>
            <person name="Kawachi M."/>
            <person name="Noguchi H."/>
            <person name="Minakuchi Y."/>
            <person name="Umen J.G."/>
            <person name="Toyoda A."/>
            <person name="Nozaki H."/>
        </authorList>
    </citation>
    <scope>NUCLEOTIDE SEQUENCE</scope>
    <source>
        <strain evidence="9">NIES-3785</strain>
        <strain evidence="8">NIES-3786</strain>
    </source>
</reference>
<dbReference type="SMART" id="SM00220">
    <property type="entry name" value="S_TKc"/>
    <property type="match status" value="1"/>
</dbReference>
<keyword evidence="2 5" id="KW-0547">Nucleotide-binding</keyword>
<dbReference type="GO" id="GO:0004713">
    <property type="term" value="F:protein tyrosine kinase activity"/>
    <property type="evidence" value="ECO:0007669"/>
    <property type="project" value="TreeGrafter"/>
</dbReference>
<evidence type="ECO:0000313" key="9">
    <source>
        <dbReference type="EMBL" id="GIM05326.1"/>
    </source>
</evidence>
<evidence type="ECO:0000256" key="4">
    <source>
        <dbReference type="ARBA" id="ARBA00022840"/>
    </source>
</evidence>
<sequence>MATATNATKPNNGAKCNKKNPRDNTAMRQQRSDPGLLRQPSRQLSQTDGIIHPAPPPEPRPNSRSARPHPLEIKRAPSGDSLGSCSIPDITTPKDQLLQEDASPEHGPPVLRHATNRPLAHTQALAAAATAAKGRPPKPKVRLVEPPMPCNPYMVRVEDGARYSFQAAASCFKPEGYSRFMWDYHQEAELGHGNFSKVYRAVHRLTGVPFAIKTNRSPITTLQARNMWLNEMQALAAVQGHAHIVRLHDGWFESDPRSTGERVFIKTELCGESLGGLVRRRLQLSEQGALDLLRQMASALKRIHEVGMVHLDIKPDNIYAVLGRGLLGAGVLGTQHRVDNSSPTATNTAGIHGCVTGSGALYKLGDFGLAMMQGGKRVGASEGDCRYLAPEALRTRGFLATGLAERMDIFALGATTYELMRGAELPKSGPEYLDVRAGRIVLPGVDTRLVALLKRMMSADPTQRPTADQLTRSPLLTSGIGGGGGSPLRRQSTPVTMLSALHQPTVRCGVSVAHIAQRVAVAPGLAESPRGPPFPLGPHLLSAMRRSVSRTR</sequence>
<comment type="caution">
    <text evidence="8">The sequence shown here is derived from an EMBL/GenBank/DDBJ whole genome shotgun (WGS) entry which is preliminary data.</text>
</comment>
<evidence type="ECO:0000313" key="8">
    <source>
        <dbReference type="EMBL" id="GIL84951.1"/>
    </source>
</evidence>
<evidence type="ECO:0000313" key="10">
    <source>
        <dbReference type="Proteomes" id="UP000747110"/>
    </source>
</evidence>
<dbReference type="PANTHER" id="PTHR11042">
    <property type="entry name" value="EUKARYOTIC TRANSLATION INITIATION FACTOR 2-ALPHA KINASE EIF2-ALPHA KINASE -RELATED"/>
    <property type="match status" value="1"/>
</dbReference>
<feature type="region of interest" description="Disordered" evidence="6">
    <location>
        <begin position="1"/>
        <end position="91"/>
    </location>
</feature>
<keyword evidence="3" id="KW-0418">Kinase</keyword>
<dbReference type="InterPro" id="IPR000719">
    <property type="entry name" value="Prot_kinase_dom"/>
</dbReference>
<gene>
    <name evidence="8" type="ORF">Vretifemale_13580</name>
    <name evidence="9" type="ORF">Vretimale_9794</name>
</gene>
<feature type="domain" description="Protein kinase" evidence="7">
    <location>
        <begin position="184"/>
        <end position="476"/>
    </location>
</feature>
<dbReference type="Pfam" id="PF00069">
    <property type="entry name" value="Pkinase"/>
    <property type="match status" value="1"/>
</dbReference>
<keyword evidence="10" id="KW-1185">Reference proteome</keyword>
<dbReference type="InterPro" id="IPR050339">
    <property type="entry name" value="CC_SR_Kinase"/>
</dbReference>
<dbReference type="PANTHER" id="PTHR11042:SF185">
    <property type="entry name" value="WEE1-LIKE PROTEIN KINASE"/>
    <property type="match status" value="1"/>
</dbReference>
<dbReference type="Gene3D" id="1.10.510.10">
    <property type="entry name" value="Transferase(Phosphotransferase) domain 1"/>
    <property type="match status" value="1"/>
</dbReference>
<dbReference type="EMBL" id="BNCQ01000018">
    <property type="protein sequence ID" value="GIM05326.1"/>
    <property type="molecule type" value="Genomic_DNA"/>
</dbReference>
<dbReference type="Proteomes" id="UP000747110">
    <property type="component" value="Unassembled WGS sequence"/>
</dbReference>
<accession>A0A8J4CLU7</accession>
<dbReference type="InterPro" id="IPR011009">
    <property type="entry name" value="Kinase-like_dom_sf"/>
</dbReference>
<name>A0A8J4CLU7_9CHLO</name>
<dbReference type="AlphaFoldDB" id="A0A8J4CLU7"/>
<feature type="binding site" evidence="5">
    <location>
        <position position="213"/>
    </location>
    <ligand>
        <name>ATP</name>
        <dbReference type="ChEBI" id="CHEBI:30616"/>
    </ligand>
</feature>
<keyword evidence="1" id="KW-0808">Transferase</keyword>
<proteinExistence type="predicted"/>
<feature type="region of interest" description="Disordered" evidence="6">
    <location>
        <begin position="525"/>
        <end position="552"/>
    </location>
</feature>
<evidence type="ECO:0000256" key="5">
    <source>
        <dbReference type="PROSITE-ProRule" id="PRU10141"/>
    </source>
</evidence>
<dbReference type="Gene3D" id="3.30.200.20">
    <property type="entry name" value="Phosphorylase Kinase, domain 1"/>
    <property type="match status" value="1"/>
</dbReference>
<evidence type="ECO:0000256" key="6">
    <source>
        <dbReference type="SAM" id="MobiDB-lite"/>
    </source>
</evidence>
<evidence type="ECO:0000259" key="7">
    <source>
        <dbReference type="PROSITE" id="PS50011"/>
    </source>
</evidence>
<keyword evidence="4 5" id="KW-0067">ATP-binding</keyword>
<organism evidence="8 10">
    <name type="scientific">Volvox reticuliferus</name>
    <dbReference type="NCBI Taxonomy" id="1737510"/>
    <lineage>
        <taxon>Eukaryota</taxon>
        <taxon>Viridiplantae</taxon>
        <taxon>Chlorophyta</taxon>
        <taxon>core chlorophytes</taxon>
        <taxon>Chlorophyceae</taxon>
        <taxon>CS clade</taxon>
        <taxon>Chlamydomonadales</taxon>
        <taxon>Volvocaceae</taxon>
        <taxon>Volvox</taxon>
    </lineage>
</organism>
<dbReference type="EMBL" id="BNCP01000031">
    <property type="protein sequence ID" value="GIL84951.1"/>
    <property type="molecule type" value="Genomic_DNA"/>
</dbReference>
<feature type="compositionally biased region" description="Polar residues" evidence="6">
    <location>
        <begin position="1"/>
        <end position="11"/>
    </location>
</feature>
<dbReference type="PROSITE" id="PS00107">
    <property type="entry name" value="PROTEIN_KINASE_ATP"/>
    <property type="match status" value="1"/>
</dbReference>
<evidence type="ECO:0000256" key="1">
    <source>
        <dbReference type="ARBA" id="ARBA00022679"/>
    </source>
</evidence>
<dbReference type="GO" id="GO:0005634">
    <property type="term" value="C:nucleus"/>
    <property type="evidence" value="ECO:0007669"/>
    <property type="project" value="TreeGrafter"/>
</dbReference>